<keyword evidence="2" id="KW-1185">Reference proteome</keyword>
<dbReference type="AlphaFoldDB" id="A0A2D3UVM1"/>
<reference evidence="1 2" key="1">
    <citation type="submission" date="2016-03" db="EMBL/GenBank/DDBJ databases">
        <authorList>
            <person name="Ploux O."/>
        </authorList>
    </citation>
    <scope>NUCLEOTIDE SEQUENCE [LARGE SCALE GENOMIC DNA]</scope>
    <source>
        <strain evidence="1 2">URUG2</strain>
    </source>
</reference>
<proteinExistence type="predicted"/>
<dbReference type="RefSeq" id="XP_023627640.1">
    <property type="nucleotide sequence ID" value="XM_023771872.1"/>
</dbReference>
<accession>A0A2D3UVM1</accession>
<protein>
    <submittedName>
        <fullName evidence="1">Uncharacterized protein</fullName>
    </submittedName>
</protein>
<organism evidence="1 2">
    <name type="scientific">Ramularia collo-cygni</name>
    <dbReference type="NCBI Taxonomy" id="112498"/>
    <lineage>
        <taxon>Eukaryota</taxon>
        <taxon>Fungi</taxon>
        <taxon>Dikarya</taxon>
        <taxon>Ascomycota</taxon>
        <taxon>Pezizomycotina</taxon>
        <taxon>Dothideomycetes</taxon>
        <taxon>Dothideomycetidae</taxon>
        <taxon>Mycosphaerellales</taxon>
        <taxon>Mycosphaerellaceae</taxon>
        <taxon>Ramularia</taxon>
    </lineage>
</organism>
<name>A0A2D3UVM1_9PEZI</name>
<gene>
    <name evidence="1" type="ORF">RCC_06609</name>
</gene>
<evidence type="ECO:0000313" key="2">
    <source>
        <dbReference type="Proteomes" id="UP000225277"/>
    </source>
</evidence>
<evidence type="ECO:0000313" key="1">
    <source>
        <dbReference type="EMBL" id="CZT20751.1"/>
    </source>
</evidence>
<sequence>MLQWLSRQSNTLKVSSSSLDEIKSSSYDHSFCPFGVHVIVPHHLLIYSCTHFLTYDQRVTLLFCTCQFSAAINTTVRLR</sequence>
<dbReference type="GeneID" id="35601744"/>
<dbReference type="Proteomes" id="UP000225277">
    <property type="component" value="Unassembled WGS sequence"/>
</dbReference>
<dbReference type="EMBL" id="FJUY01000009">
    <property type="protein sequence ID" value="CZT20751.1"/>
    <property type="molecule type" value="Genomic_DNA"/>
</dbReference>